<evidence type="ECO:0000313" key="8">
    <source>
        <dbReference type="Proteomes" id="UP001362999"/>
    </source>
</evidence>
<dbReference type="PRINTS" id="PR00420">
    <property type="entry name" value="RNGMNOXGNASE"/>
</dbReference>
<dbReference type="AlphaFoldDB" id="A0AAW0ECN6"/>
<evidence type="ECO:0000256" key="3">
    <source>
        <dbReference type="ARBA" id="ARBA00022827"/>
    </source>
</evidence>
<evidence type="ECO:0000256" key="5">
    <source>
        <dbReference type="ARBA" id="ARBA00023033"/>
    </source>
</evidence>
<evidence type="ECO:0000259" key="6">
    <source>
        <dbReference type="Pfam" id="PF01494"/>
    </source>
</evidence>
<dbReference type="InterPro" id="IPR050493">
    <property type="entry name" value="FAD-dep_Monooxygenase_BioMet"/>
</dbReference>
<reference evidence="7 8" key="1">
    <citation type="journal article" date="2024" name="J Genomics">
        <title>Draft genome sequencing and assembly of Favolaschia claudopus CIRM-BRFM 2984 isolated from oak limbs.</title>
        <authorList>
            <person name="Navarro D."/>
            <person name="Drula E."/>
            <person name="Chaduli D."/>
            <person name="Cazenave R."/>
            <person name="Ahrendt S."/>
            <person name="Wang J."/>
            <person name="Lipzen A."/>
            <person name="Daum C."/>
            <person name="Barry K."/>
            <person name="Grigoriev I.V."/>
            <person name="Favel A."/>
            <person name="Rosso M.N."/>
            <person name="Martin F."/>
        </authorList>
    </citation>
    <scope>NUCLEOTIDE SEQUENCE [LARGE SCALE GENOMIC DNA]</scope>
    <source>
        <strain evidence="7 8">CIRM-BRFM 2984</strain>
    </source>
</reference>
<keyword evidence="3" id="KW-0274">FAD</keyword>
<protein>
    <submittedName>
        <fullName evidence="7">FAD/NAD(P)-binding domain-containing protein</fullName>
    </submittedName>
</protein>
<name>A0AAW0ECN6_9AGAR</name>
<feature type="domain" description="FAD-binding" evidence="6">
    <location>
        <begin position="13"/>
        <end position="239"/>
    </location>
</feature>
<dbReference type="SUPFAM" id="SSF54373">
    <property type="entry name" value="FAD-linked reductases, C-terminal domain"/>
    <property type="match status" value="1"/>
</dbReference>
<dbReference type="EMBL" id="JAWWNJ010000001">
    <property type="protein sequence ID" value="KAK7063439.1"/>
    <property type="molecule type" value="Genomic_DNA"/>
</dbReference>
<comment type="caution">
    <text evidence="7">The sequence shown here is derived from an EMBL/GenBank/DDBJ whole genome shotgun (WGS) entry which is preliminary data.</text>
</comment>
<dbReference type="Gene3D" id="3.50.50.60">
    <property type="entry name" value="FAD/NAD(P)-binding domain"/>
    <property type="match status" value="1"/>
</dbReference>
<dbReference type="Proteomes" id="UP001362999">
    <property type="component" value="Unassembled WGS sequence"/>
</dbReference>
<dbReference type="Pfam" id="PF01494">
    <property type="entry name" value="FAD_binding_3"/>
    <property type="match status" value="1"/>
</dbReference>
<evidence type="ECO:0000313" key="7">
    <source>
        <dbReference type="EMBL" id="KAK7063439.1"/>
    </source>
</evidence>
<keyword evidence="8" id="KW-1185">Reference proteome</keyword>
<dbReference type="PANTHER" id="PTHR13789">
    <property type="entry name" value="MONOOXYGENASE"/>
    <property type="match status" value="1"/>
</dbReference>
<keyword evidence="4" id="KW-0560">Oxidoreductase</keyword>
<comment type="similarity">
    <text evidence="1">Belongs to the paxM FAD-dependent monooxygenase family.</text>
</comment>
<dbReference type="SUPFAM" id="SSF51905">
    <property type="entry name" value="FAD/NAD(P)-binding domain"/>
    <property type="match status" value="1"/>
</dbReference>
<organism evidence="7 8">
    <name type="scientific">Favolaschia claudopus</name>
    <dbReference type="NCBI Taxonomy" id="2862362"/>
    <lineage>
        <taxon>Eukaryota</taxon>
        <taxon>Fungi</taxon>
        <taxon>Dikarya</taxon>
        <taxon>Basidiomycota</taxon>
        <taxon>Agaricomycotina</taxon>
        <taxon>Agaricomycetes</taxon>
        <taxon>Agaricomycetidae</taxon>
        <taxon>Agaricales</taxon>
        <taxon>Marasmiineae</taxon>
        <taxon>Mycenaceae</taxon>
        <taxon>Favolaschia</taxon>
    </lineage>
</organism>
<accession>A0AAW0ECN6</accession>
<dbReference type="InterPro" id="IPR002938">
    <property type="entry name" value="FAD-bd"/>
</dbReference>
<proteinExistence type="inferred from homology"/>
<keyword evidence="2" id="KW-0285">Flavoprotein</keyword>
<gene>
    <name evidence="7" type="ORF">R3P38DRAFT_2674523</name>
</gene>
<evidence type="ECO:0000256" key="2">
    <source>
        <dbReference type="ARBA" id="ARBA00022630"/>
    </source>
</evidence>
<dbReference type="PANTHER" id="PTHR13789:SF309">
    <property type="entry name" value="PUTATIVE (AFU_ORTHOLOGUE AFUA_6G14510)-RELATED"/>
    <property type="match status" value="1"/>
</dbReference>
<evidence type="ECO:0000256" key="1">
    <source>
        <dbReference type="ARBA" id="ARBA00007992"/>
    </source>
</evidence>
<keyword evidence="5" id="KW-0503">Monooxygenase</keyword>
<dbReference type="GO" id="GO:0004497">
    <property type="term" value="F:monooxygenase activity"/>
    <property type="evidence" value="ECO:0007669"/>
    <property type="project" value="UniProtKB-KW"/>
</dbReference>
<dbReference type="InterPro" id="IPR036188">
    <property type="entry name" value="FAD/NAD-bd_sf"/>
</dbReference>
<sequence length="432" mass="47122">MAAQQSPARPLNISIVGAGVGGLTAAIALRRNGHNVTIFESSSTTNQLGAGICVQRNNLRILDEFGFRRENVKACDFDGVVGFDAENAGDGITRTMHDSPIDEVHDAFFCLRGDLHEELIRLALDETDSKSPPPKLLLGTKVVNCDPDAGTVDLSNGETISADLVIGADGIHSTIRTGVLGHPFKAPASSISCFRCLFDGRDITQIEELKWLWSGLSGGRVVAKKGNDFVSWFIYPCRSGSIINFVGYYPDSEQDSPDWSSTASLSDILATYKDFHPQFLRILDLPLYHNNNPSNSDSSTSSPAAPILRWQFRAIPPLPTWTRTRTALVGDAVHATLPLMGQAGAMAMEEAATLACLLPLGTTREEVPERSKAYEALRKERGEVVGVGSLEQGTVPERRGEYFRAREKLASMIDFDAMKVGREYYEKHFGEG</sequence>
<feature type="non-terminal residue" evidence="7">
    <location>
        <position position="432"/>
    </location>
</feature>
<dbReference type="GO" id="GO:0071949">
    <property type="term" value="F:FAD binding"/>
    <property type="evidence" value="ECO:0007669"/>
    <property type="project" value="InterPro"/>
</dbReference>
<evidence type="ECO:0000256" key="4">
    <source>
        <dbReference type="ARBA" id="ARBA00023002"/>
    </source>
</evidence>